<comment type="subcellular location">
    <subcellularLocation>
        <location evidence="2">Cell membrane</location>
    </subcellularLocation>
    <subcellularLocation>
        <location evidence="1">Membrane</location>
        <topology evidence="1">Multi-pass membrane protein</topology>
    </subcellularLocation>
</comment>
<dbReference type="SMART" id="SM00008">
    <property type="entry name" value="HormR"/>
    <property type="match status" value="1"/>
</dbReference>
<dbReference type="PROSITE" id="PS50261">
    <property type="entry name" value="G_PROTEIN_RECEP_F2_4"/>
    <property type="match status" value="1"/>
</dbReference>
<comment type="similarity">
    <text evidence="3">Belongs to the G-protein coupled receptor 2 family. Adhesion G-protein coupled receptor (ADGR) subfamily.</text>
</comment>
<dbReference type="SUPFAM" id="SSF49854">
    <property type="entry name" value="Spermadhesin, CUB domain"/>
    <property type="match status" value="1"/>
</dbReference>
<accession>A0AAV2APD9</accession>
<dbReference type="Gene3D" id="4.10.1240.10">
    <property type="entry name" value="GPCR, family 2, extracellular hormone receptor domain"/>
    <property type="match status" value="1"/>
</dbReference>
<keyword evidence="6 15" id="KW-1133">Transmembrane helix</keyword>
<evidence type="ECO:0000256" key="7">
    <source>
        <dbReference type="ARBA" id="ARBA00023040"/>
    </source>
</evidence>
<keyword evidence="10" id="KW-0675">Receptor</keyword>
<evidence type="ECO:0000256" key="14">
    <source>
        <dbReference type="SAM" id="MobiDB-lite"/>
    </source>
</evidence>
<dbReference type="Gene3D" id="1.20.1070.10">
    <property type="entry name" value="Rhodopsin 7-helix transmembrane proteins"/>
    <property type="match status" value="1"/>
</dbReference>
<evidence type="ECO:0000313" key="24">
    <source>
        <dbReference type="Proteomes" id="UP001497382"/>
    </source>
</evidence>
<reference evidence="23 24" key="1">
    <citation type="submission" date="2024-04" db="EMBL/GenBank/DDBJ databases">
        <authorList>
            <person name="Rising A."/>
            <person name="Reimegard J."/>
            <person name="Sonavane S."/>
            <person name="Akerstrom W."/>
            <person name="Nylinder S."/>
            <person name="Hedman E."/>
            <person name="Kallberg Y."/>
        </authorList>
    </citation>
    <scope>NUCLEOTIDE SEQUENCE [LARGE SCALE GENOMIC DNA]</scope>
</reference>
<dbReference type="CDD" id="cd00054">
    <property type="entry name" value="EGF_CA"/>
    <property type="match status" value="1"/>
</dbReference>
<dbReference type="InterPro" id="IPR000859">
    <property type="entry name" value="CUB_dom"/>
</dbReference>
<dbReference type="PROSITE" id="PS01180">
    <property type="entry name" value="CUB"/>
    <property type="match status" value="1"/>
</dbReference>
<evidence type="ECO:0000259" key="21">
    <source>
        <dbReference type="PROSITE" id="PS50261"/>
    </source>
</evidence>
<evidence type="ECO:0000259" key="18">
    <source>
        <dbReference type="PROSITE" id="PS50026"/>
    </source>
</evidence>
<dbReference type="InterPro" id="IPR013098">
    <property type="entry name" value="Ig_I-set"/>
</dbReference>
<dbReference type="InterPro" id="IPR008077">
    <property type="entry name" value="GPCR_2_brain_angio_inhib"/>
</dbReference>
<evidence type="ECO:0000259" key="17">
    <source>
        <dbReference type="PROSITE" id="PS01180"/>
    </source>
</evidence>
<dbReference type="Pfam" id="PF07679">
    <property type="entry name" value="I-set"/>
    <property type="match status" value="1"/>
</dbReference>
<dbReference type="Gene3D" id="2.60.220.50">
    <property type="match status" value="1"/>
</dbReference>
<feature type="transmembrane region" description="Helical" evidence="15">
    <location>
        <begin position="1144"/>
        <end position="1165"/>
    </location>
</feature>
<dbReference type="PRINTS" id="PR01694">
    <property type="entry name" value="BAIPRECURSOR"/>
</dbReference>
<evidence type="ECO:0000259" key="19">
    <source>
        <dbReference type="PROSITE" id="PS50221"/>
    </source>
</evidence>
<dbReference type="PROSITE" id="PS50835">
    <property type="entry name" value="IG_LIKE"/>
    <property type="match status" value="2"/>
</dbReference>
<evidence type="ECO:0000256" key="4">
    <source>
        <dbReference type="ARBA" id="ARBA00022475"/>
    </source>
</evidence>
<dbReference type="InterPro" id="IPR036179">
    <property type="entry name" value="Ig-like_dom_sf"/>
</dbReference>
<feature type="signal peptide" evidence="16">
    <location>
        <begin position="1"/>
        <end position="26"/>
    </location>
</feature>
<keyword evidence="16" id="KW-0732">Signal</keyword>
<feature type="disulfide bond" evidence="13">
    <location>
        <begin position="247"/>
        <end position="256"/>
    </location>
</feature>
<dbReference type="PROSITE" id="PS01186">
    <property type="entry name" value="EGF_2"/>
    <property type="match status" value="1"/>
</dbReference>
<evidence type="ECO:0000256" key="10">
    <source>
        <dbReference type="ARBA" id="ARBA00023170"/>
    </source>
</evidence>
<dbReference type="InterPro" id="IPR036445">
    <property type="entry name" value="GPCR_2_extracell_dom_sf"/>
</dbReference>
<dbReference type="Gene3D" id="2.60.120.290">
    <property type="entry name" value="Spermadhesin, CUB domain"/>
    <property type="match status" value="1"/>
</dbReference>
<organism evidence="23 24">
    <name type="scientific">Larinioides sclopetarius</name>
    <dbReference type="NCBI Taxonomy" id="280406"/>
    <lineage>
        <taxon>Eukaryota</taxon>
        <taxon>Metazoa</taxon>
        <taxon>Ecdysozoa</taxon>
        <taxon>Arthropoda</taxon>
        <taxon>Chelicerata</taxon>
        <taxon>Arachnida</taxon>
        <taxon>Araneae</taxon>
        <taxon>Araneomorphae</taxon>
        <taxon>Entelegynae</taxon>
        <taxon>Araneoidea</taxon>
        <taxon>Araneidae</taxon>
        <taxon>Larinioides</taxon>
    </lineage>
</organism>
<evidence type="ECO:0000256" key="13">
    <source>
        <dbReference type="PROSITE-ProRule" id="PRU00076"/>
    </source>
</evidence>
<keyword evidence="4" id="KW-1003">Cell membrane</keyword>
<dbReference type="SUPFAM" id="SSF48726">
    <property type="entry name" value="Immunoglobulin"/>
    <property type="match status" value="2"/>
</dbReference>
<dbReference type="InterPro" id="IPR001879">
    <property type="entry name" value="GPCR_2_extracellular_dom"/>
</dbReference>
<dbReference type="InterPro" id="IPR013783">
    <property type="entry name" value="Ig-like_fold"/>
</dbReference>
<feature type="domain" description="EGF-like" evidence="18">
    <location>
        <begin position="177"/>
        <end position="215"/>
    </location>
</feature>
<dbReference type="GO" id="GO:0004930">
    <property type="term" value="F:G protein-coupled receptor activity"/>
    <property type="evidence" value="ECO:0007669"/>
    <property type="project" value="UniProtKB-KW"/>
</dbReference>
<dbReference type="InterPro" id="IPR000742">
    <property type="entry name" value="EGF"/>
</dbReference>
<feature type="compositionally biased region" description="Low complexity" evidence="14">
    <location>
        <begin position="1604"/>
        <end position="1615"/>
    </location>
</feature>
<dbReference type="SMART" id="SM00409">
    <property type="entry name" value="IG"/>
    <property type="match status" value="2"/>
</dbReference>
<keyword evidence="5 15" id="KW-0812">Transmembrane</keyword>
<evidence type="ECO:0000256" key="2">
    <source>
        <dbReference type="ARBA" id="ARBA00004236"/>
    </source>
</evidence>
<dbReference type="PROSITE" id="PS50026">
    <property type="entry name" value="EGF_3"/>
    <property type="match status" value="2"/>
</dbReference>
<dbReference type="Pfam" id="PF00002">
    <property type="entry name" value="7tm_2"/>
    <property type="match status" value="1"/>
</dbReference>
<dbReference type="InterPro" id="IPR000832">
    <property type="entry name" value="GPCR_2_secretin-like"/>
</dbReference>
<evidence type="ECO:0000313" key="23">
    <source>
        <dbReference type="EMBL" id="CAL1285806.1"/>
    </source>
</evidence>
<dbReference type="InterPro" id="IPR017981">
    <property type="entry name" value="GPCR_2-like_7TM"/>
</dbReference>
<name>A0AAV2APD9_9ARAC</name>
<proteinExistence type="inferred from homology"/>
<feature type="domain" description="G-protein coupled receptors family 2 profile 1" evidence="20">
    <location>
        <begin position="603"/>
        <end position="675"/>
    </location>
</feature>
<evidence type="ECO:0000256" key="8">
    <source>
        <dbReference type="ARBA" id="ARBA00023136"/>
    </source>
</evidence>
<comment type="caution">
    <text evidence="13">Lacks conserved residue(s) required for the propagation of feature annotation.</text>
</comment>
<feature type="transmembrane region" description="Helical" evidence="15">
    <location>
        <begin position="1189"/>
        <end position="1211"/>
    </location>
</feature>
<protein>
    <submittedName>
        <fullName evidence="23">Uncharacterized protein</fullName>
    </submittedName>
</protein>
<feature type="domain" description="CUB" evidence="17">
    <location>
        <begin position="48"/>
        <end position="170"/>
    </location>
</feature>
<dbReference type="PANTHER" id="PTHR45813">
    <property type="entry name" value="IG-LIKE DOMAIN-CONTAINING PROTEIN"/>
    <property type="match status" value="1"/>
</dbReference>
<dbReference type="PROSITE" id="PS50221">
    <property type="entry name" value="GAIN_B"/>
    <property type="match status" value="1"/>
</dbReference>
<dbReference type="SUPFAM" id="SSF57196">
    <property type="entry name" value="EGF/Laminin"/>
    <property type="match status" value="2"/>
</dbReference>
<evidence type="ECO:0000256" key="5">
    <source>
        <dbReference type="ARBA" id="ARBA00022692"/>
    </source>
</evidence>
<dbReference type="Gene3D" id="2.10.25.10">
    <property type="entry name" value="Laminin"/>
    <property type="match status" value="2"/>
</dbReference>
<dbReference type="InterPro" id="IPR046338">
    <property type="entry name" value="GAIN_dom_sf"/>
</dbReference>
<dbReference type="GO" id="GO:0007189">
    <property type="term" value="P:adenylate cyclase-activating G protein-coupled receptor signaling pathway"/>
    <property type="evidence" value="ECO:0007669"/>
    <property type="project" value="TreeGrafter"/>
</dbReference>
<feature type="compositionally biased region" description="Low complexity" evidence="14">
    <location>
        <begin position="1541"/>
        <end position="1554"/>
    </location>
</feature>
<feature type="disulfide bond" evidence="13">
    <location>
        <begin position="186"/>
        <end position="203"/>
    </location>
</feature>
<dbReference type="CDD" id="cd00041">
    <property type="entry name" value="CUB"/>
    <property type="match status" value="1"/>
</dbReference>
<feature type="transmembrane region" description="Helical" evidence="15">
    <location>
        <begin position="1002"/>
        <end position="1025"/>
    </location>
</feature>
<dbReference type="SMART" id="SM00042">
    <property type="entry name" value="CUB"/>
    <property type="match status" value="1"/>
</dbReference>
<keyword evidence="9 13" id="KW-1015">Disulfide bond</keyword>
<dbReference type="GO" id="GO:0005886">
    <property type="term" value="C:plasma membrane"/>
    <property type="evidence" value="ECO:0007669"/>
    <property type="project" value="UniProtKB-SubCell"/>
</dbReference>
<feature type="domain" description="GAIN-B" evidence="19">
    <location>
        <begin position="814"/>
        <end position="991"/>
    </location>
</feature>
<feature type="region of interest" description="Disordered" evidence="14">
    <location>
        <begin position="1530"/>
        <end position="1624"/>
    </location>
</feature>
<evidence type="ECO:0000256" key="6">
    <source>
        <dbReference type="ARBA" id="ARBA00022989"/>
    </source>
</evidence>
<dbReference type="InterPro" id="IPR007110">
    <property type="entry name" value="Ig-like_dom"/>
</dbReference>
<evidence type="ECO:0000259" key="20">
    <source>
        <dbReference type="PROSITE" id="PS50227"/>
    </source>
</evidence>
<dbReference type="SMART" id="SM00181">
    <property type="entry name" value="EGF"/>
    <property type="match status" value="3"/>
</dbReference>
<feature type="compositionally biased region" description="Polar residues" evidence="14">
    <location>
        <begin position="1373"/>
        <end position="1400"/>
    </location>
</feature>
<dbReference type="Pfam" id="PF00431">
    <property type="entry name" value="CUB"/>
    <property type="match status" value="1"/>
</dbReference>
<feature type="domain" description="Ig-like" evidence="22">
    <location>
        <begin position="517"/>
        <end position="607"/>
    </location>
</feature>
<comment type="caution">
    <text evidence="23">The sequence shown here is derived from an EMBL/GenBank/DDBJ whole genome shotgun (WGS) entry which is preliminary data.</text>
</comment>
<feature type="transmembrane region" description="Helical" evidence="15">
    <location>
        <begin position="1032"/>
        <end position="1051"/>
    </location>
</feature>
<keyword evidence="13" id="KW-0245">EGF-like domain</keyword>
<dbReference type="EMBL" id="CAXIEN010000195">
    <property type="protein sequence ID" value="CAL1285806.1"/>
    <property type="molecule type" value="Genomic_DNA"/>
</dbReference>
<feature type="chain" id="PRO_5043774384" evidence="16">
    <location>
        <begin position="27"/>
        <end position="1624"/>
    </location>
</feature>
<keyword evidence="24" id="KW-1185">Reference proteome</keyword>
<feature type="compositionally biased region" description="Basic and acidic residues" evidence="14">
    <location>
        <begin position="1530"/>
        <end position="1539"/>
    </location>
</feature>
<dbReference type="PANTHER" id="PTHR45813:SF8">
    <property type="entry name" value="IG-LIKE DOMAIN-CONTAINING PROTEIN"/>
    <property type="match status" value="1"/>
</dbReference>
<evidence type="ECO:0000256" key="3">
    <source>
        <dbReference type="ARBA" id="ARBA00007343"/>
    </source>
</evidence>
<evidence type="ECO:0000256" key="16">
    <source>
        <dbReference type="SAM" id="SignalP"/>
    </source>
</evidence>
<dbReference type="InterPro" id="IPR051587">
    <property type="entry name" value="Adhesion_GPCR"/>
</dbReference>
<feature type="region of interest" description="Disordered" evidence="14">
    <location>
        <begin position="1497"/>
        <end position="1516"/>
    </location>
</feature>
<feature type="domain" description="G-protein coupled receptors family 2 profile 2" evidence="21">
    <location>
        <begin position="1000"/>
        <end position="1241"/>
    </location>
</feature>
<sequence length="1624" mass="182132">MGDKINFCTLAILCLFLCSNMFQVLCTEEEKIILASALKEREVMFSECGGVLRNSKGIISTPNYPEPYPVPINCRWVIEAPSDKVIAIYFTQYYMREGLTVTEYAFFSETLYMGKKEFGMISSDREPTYLVSNKPVLVLDFLVRESGNIHMRVREHLLDVFGFNITYEIVGRNETVRKEACIYHHCSYAGSCYAAAFFTGYLCHCFADFYGSECQYSPGCEPGAESMCQNGGTCRHKIGSTVKTCECPSGFEGSKCEKRKDDRRLLAQCIALGCTQTCGLTNHGDYKCTCLAGYHLAEDKKTCVEKGRTRYLIQFKMYDQNVDLAHLDATRYNQLKKGLENALLQLFQPRLYKAENLTVLSFEPGAVVQFHFFGEKEDSHQAKSIMEEALKSRSIGKYAVDRNYISFEWEPALSIQSIDASEKMPVVEDSELSLACITQGSSAMQVRWFKDGATINVQTSYRSMWTTLVPKNSKDQYTAILGFEKAHVLDSGEFICQVSDWGTIQNKSIQVSVVTKPQAQVMPLTATVRQGERIVITCLSQDDVQGSFGYNWVKNNHILNPSVEPEMVEDLYPAGSRLLILSARASATYTCIVTSTAGSTRKDCSVTVISAKGNTPTCPAEKYLEVRWAKTAANTEDMQFCPKGYTGEVRRHCNLKKNNEASWGEPDYSRCLSSEFQIIQNKFESLRMGYLITEVGALMQELKLYLWNMRDRFHIAEGEPVVDLLEGLLDYQRKHGKSDETQFKNNSQIFLDIVSFLLDSPRLIQKQSHVIKLHQQILSHGLLHGSSISGDTFHMFQRSALVLEVGQVQNEGQRILSFPSRKATREVKDYSQPSWLTDSVELDFNTWIVENFQELNDSISIAVVFYKNFSAFLPERFLAQYGYGYGSILHRGLDMEYQLHSRIVAVAVQTGQRIVGARSSRLKVKARLAHLNHTVNRQIMWNISCGLADFSQGNVQFSMEGCQPIQTGNYSLCQCNHVGTYAVLLTTYAQPDELQFQDGFEVIAGIGCALCAFFVFLTFFILLVLWRKISGAITALKIQVCIALIGAYATILKALHESLTKEYYPYVISLIQFFLLAAFSMQLCVGLTVYMEFVDMKGVRYPELKLATMGWAIPMIVVGATLAAQVPVGFRLNSWWIQMQTNYFYAYSISVIIITVLQIMLVTTVKSELKVHKKLETSKHSKSVNRSRLLNRSLVIILFLLMVSVSSIMYINFDDELYKYAFSSSSGVLGFIVFLCYTVCSENAHSLCSSTQTIEDDDVKQEPRIKTRSGSFQSFLKPEIVSDSYVSSKIPETIEVDVRMEKLRKLRFQMCPEEIEWKEVDHLLVEKSAAAAASIVRDFTVHHQSSPLIVSKAKEAIGIGPETGEKIHDPDDSQWTAPQESDESVSSPFQLQQLDDSPRSSQFHIKDVQDMAPDGQESQAQFYELGVMQNTPPDILEPTKQAYFATINNSSSQQVVTNPCLTTFCGGGGEIGEQCVISTRKASDQCALVTEGLRTSSYSTFRPPANPPSSTFQSPLKSIKEDEKKELASFLKSSEKTDLQKPPSRSKTPSPSVKHAISDNPVTLKNPDIGDEPIVPLDSTLKKKEILGLQVPTPVVPSLEKDSSNSSSDPNAQPSKKGWSITTV</sequence>
<dbReference type="PROSITE" id="PS00022">
    <property type="entry name" value="EGF_1"/>
    <property type="match status" value="2"/>
</dbReference>
<evidence type="ECO:0000256" key="9">
    <source>
        <dbReference type="ARBA" id="ARBA00023157"/>
    </source>
</evidence>
<feature type="domain" description="Ig-like" evidence="22">
    <location>
        <begin position="411"/>
        <end position="512"/>
    </location>
</feature>
<feature type="domain" description="EGF-like" evidence="18">
    <location>
        <begin position="216"/>
        <end position="257"/>
    </location>
</feature>
<feature type="region of interest" description="Disordered" evidence="14">
    <location>
        <begin position="1361"/>
        <end position="1400"/>
    </location>
</feature>
<evidence type="ECO:0000256" key="11">
    <source>
        <dbReference type="ARBA" id="ARBA00023180"/>
    </source>
</evidence>
<dbReference type="InterPro" id="IPR035914">
    <property type="entry name" value="Sperma_CUB_dom_sf"/>
</dbReference>
<feature type="transmembrane region" description="Helical" evidence="15">
    <location>
        <begin position="1063"/>
        <end position="1090"/>
    </location>
</feature>
<dbReference type="Proteomes" id="UP001497382">
    <property type="component" value="Unassembled WGS sequence"/>
</dbReference>
<feature type="disulfide bond" evidence="13">
    <location>
        <begin position="205"/>
        <end position="214"/>
    </location>
</feature>
<keyword evidence="12" id="KW-0807">Transducer</keyword>
<evidence type="ECO:0000256" key="1">
    <source>
        <dbReference type="ARBA" id="ARBA00004141"/>
    </source>
</evidence>
<keyword evidence="11" id="KW-0325">Glycoprotein</keyword>
<gene>
    <name evidence="23" type="ORF">LARSCL_LOCUS13934</name>
</gene>
<keyword evidence="7" id="KW-0297">G-protein coupled receptor</keyword>
<evidence type="ECO:0000259" key="22">
    <source>
        <dbReference type="PROSITE" id="PS50835"/>
    </source>
</evidence>
<dbReference type="InterPro" id="IPR003599">
    <property type="entry name" value="Ig_sub"/>
</dbReference>
<dbReference type="InterPro" id="IPR057244">
    <property type="entry name" value="GAIN_B"/>
</dbReference>
<feature type="transmembrane region" description="Helical" evidence="15">
    <location>
        <begin position="1111"/>
        <end position="1132"/>
    </location>
</feature>
<keyword evidence="8 15" id="KW-0472">Membrane</keyword>
<dbReference type="PROSITE" id="PS50227">
    <property type="entry name" value="G_PROTEIN_RECEP_F2_3"/>
    <property type="match status" value="1"/>
</dbReference>
<evidence type="ECO:0000256" key="12">
    <source>
        <dbReference type="ARBA" id="ARBA00023224"/>
    </source>
</evidence>
<dbReference type="GO" id="GO:0007166">
    <property type="term" value="P:cell surface receptor signaling pathway"/>
    <property type="evidence" value="ECO:0007669"/>
    <property type="project" value="InterPro"/>
</dbReference>
<feature type="disulfide bond" evidence="13">
    <location>
        <begin position="228"/>
        <end position="245"/>
    </location>
</feature>
<dbReference type="Gene3D" id="2.60.40.10">
    <property type="entry name" value="Immunoglobulins"/>
    <property type="match status" value="2"/>
</dbReference>
<evidence type="ECO:0000256" key="15">
    <source>
        <dbReference type="SAM" id="Phobius"/>
    </source>
</evidence>